<dbReference type="Pfam" id="PF00425">
    <property type="entry name" value="Chorismate_bind"/>
    <property type="match status" value="1"/>
</dbReference>
<dbReference type="PANTHER" id="PTHR11236:SF9">
    <property type="entry name" value="ANTHRANILATE SYNTHASE COMPONENT 1"/>
    <property type="match status" value="1"/>
</dbReference>
<organism evidence="3 4">
    <name type="scientific">Oceanococcus atlanticus</name>
    <dbReference type="NCBI Taxonomy" id="1317117"/>
    <lineage>
        <taxon>Bacteria</taxon>
        <taxon>Pseudomonadati</taxon>
        <taxon>Pseudomonadota</taxon>
        <taxon>Gammaproteobacteria</taxon>
        <taxon>Chromatiales</taxon>
        <taxon>Oceanococcaceae</taxon>
        <taxon>Oceanococcus</taxon>
    </lineage>
</organism>
<sequence>MPAVRRLDGQLDLFAIHRSHAQRFPFLLESRQHNPQTGRYSLLMGQAGEQRHCYAVDELPAFFAALPDPHGCDSDSRVPFIGGWFVYLSYESAWGLQPHLPALDSAPHTQPLASAVYCEQALIVDHIDNCSWSIGLEDDAVQALLNSSTANAVDTPWQPLAFRSDAAEKFHAAVHQGVRYIQAGDIYQANLSRRWHGGAVASSRMLEAYARLRLRNAASFAASVQLPDLQLASASPERLFLHQHGVVETRPIAGTRPRHHDPAQDQALIRELMAHPKERAEHIMLVDLERHDLGRICAQGSVEVNELLALESYASVHHIVSNVRGRLHTEVTATELFAALFPGGTITGCPKIRCMQIIHELEQRSRGPYTGSLGYISDCGRMDFNILIRTLVWHNGTVHVDAGAGIVADSVAELETAETEAKAAGLLRALGPLE</sequence>
<evidence type="ECO:0000259" key="1">
    <source>
        <dbReference type="Pfam" id="PF00425"/>
    </source>
</evidence>
<dbReference type="AlphaFoldDB" id="A0A1Y1SD66"/>
<comment type="caution">
    <text evidence="3">The sequence shown here is derived from an EMBL/GenBank/DDBJ whole genome shotgun (WGS) entry which is preliminary data.</text>
</comment>
<reference evidence="3 4" key="1">
    <citation type="submission" date="2013-04" db="EMBL/GenBank/DDBJ databases">
        <title>Oceanococcus atlanticus 22II-S10r2 Genome Sequencing.</title>
        <authorList>
            <person name="Lai Q."/>
            <person name="Li G."/>
            <person name="Shao Z."/>
        </authorList>
    </citation>
    <scope>NUCLEOTIDE SEQUENCE [LARGE SCALE GENOMIC DNA]</scope>
    <source>
        <strain evidence="3 4">22II-S10r2</strain>
    </source>
</reference>
<dbReference type="InterPro" id="IPR019999">
    <property type="entry name" value="Anth_synth_I-like"/>
</dbReference>
<accession>A0A1Y1SD66</accession>
<name>A0A1Y1SD66_9GAMM</name>
<dbReference type="InterPro" id="IPR005801">
    <property type="entry name" value="ADC_synthase"/>
</dbReference>
<protein>
    <submittedName>
        <fullName evidence="3">Uncharacterized protein</fullName>
    </submittedName>
</protein>
<feature type="domain" description="Chorismate-utilising enzyme C-terminal" evidence="1">
    <location>
        <begin position="167"/>
        <end position="422"/>
    </location>
</feature>
<dbReference type="OrthoDB" id="9803598at2"/>
<dbReference type="EMBL" id="AQQV01000003">
    <property type="protein sequence ID" value="ORE86255.1"/>
    <property type="molecule type" value="Genomic_DNA"/>
</dbReference>
<feature type="domain" description="Anthranilate synthase component I N-terminal" evidence="2">
    <location>
        <begin position="20"/>
        <end position="129"/>
    </location>
</feature>
<dbReference type="GO" id="GO:0000162">
    <property type="term" value="P:L-tryptophan biosynthetic process"/>
    <property type="evidence" value="ECO:0007669"/>
    <property type="project" value="TreeGrafter"/>
</dbReference>
<evidence type="ECO:0000313" key="4">
    <source>
        <dbReference type="Proteomes" id="UP000192342"/>
    </source>
</evidence>
<dbReference type="RefSeq" id="WP_083562466.1">
    <property type="nucleotide sequence ID" value="NZ_AQQV01000003.1"/>
</dbReference>
<gene>
    <name evidence="3" type="ORF">ATO7_13198</name>
</gene>
<dbReference type="SUPFAM" id="SSF56322">
    <property type="entry name" value="ADC synthase"/>
    <property type="match status" value="1"/>
</dbReference>
<dbReference type="Gene3D" id="3.60.120.10">
    <property type="entry name" value="Anthranilate synthase"/>
    <property type="match status" value="1"/>
</dbReference>
<dbReference type="STRING" id="1317117.ATO7_13198"/>
<dbReference type="PANTHER" id="PTHR11236">
    <property type="entry name" value="AMINOBENZOATE/ANTHRANILATE SYNTHASE"/>
    <property type="match status" value="1"/>
</dbReference>
<dbReference type="InterPro" id="IPR006805">
    <property type="entry name" value="Anth_synth_I_N"/>
</dbReference>
<evidence type="ECO:0000313" key="3">
    <source>
        <dbReference type="EMBL" id="ORE86255.1"/>
    </source>
</evidence>
<evidence type="ECO:0000259" key="2">
    <source>
        <dbReference type="Pfam" id="PF04715"/>
    </source>
</evidence>
<dbReference type="PRINTS" id="PR00095">
    <property type="entry name" value="ANTSNTHASEI"/>
</dbReference>
<keyword evidence="4" id="KW-1185">Reference proteome</keyword>
<dbReference type="InterPro" id="IPR015890">
    <property type="entry name" value="Chorismate_C"/>
</dbReference>
<proteinExistence type="predicted"/>
<dbReference type="Pfam" id="PF04715">
    <property type="entry name" value="Anth_synt_I_N"/>
    <property type="match status" value="1"/>
</dbReference>
<dbReference type="Proteomes" id="UP000192342">
    <property type="component" value="Unassembled WGS sequence"/>
</dbReference>